<evidence type="ECO:0000313" key="3">
    <source>
        <dbReference type="Proteomes" id="UP000281553"/>
    </source>
</evidence>
<dbReference type="Pfam" id="PF00076">
    <property type="entry name" value="RRM_1"/>
    <property type="match status" value="1"/>
</dbReference>
<keyword evidence="3" id="KW-1185">Reference proteome</keyword>
<proteinExistence type="predicted"/>
<protein>
    <recommendedName>
        <fullName evidence="1">RRM domain-containing protein</fullName>
    </recommendedName>
</protein>
<dbReference type="GO" id="GO:0003723">
    <property type="term" value="F:RNA binding"/>
    <property type="evidence" value="ECO:0007669"/>
    <property type="project" value="InterPro"/>
</dbReference>
<gene>
    <name evidence="2" type="ORF">DILT_LOCUS10979</name>
</gene>
<dbReference type="PANTHER" id="PTHR48035:SF2">
    <property type="entry name" value="RNA-BINDING REGION RNP-1 DOMAIN-CONTAINING PROTEIN"/>
    <property type="match status" value="1"/>
</dbReference>
<evidence type="ECO:0000259" key="1">
    <source>
        <dbReference type="Pfam" id="PF00076"/>
    </source>
</evidence>
<reference evidence="2 3" key="1">
    <citation type="submission" date="2018-11" db="EMBL/GenBank/DDBJ databases">
        <authorList>
            <consortium name="Pathogen Informatics"/>
        </authorList>
    </citation>
    <scope>NUCLEOTIDE SEQUENCE [LARGE SCALE GENOMIC DNA]</scope>
</reference>
<name>A0A3P7LYL3_DIBLA</name>
<feature type="domain" description="RRM" evidence="1">
    <location>
        <begin position="147"/>
        <end position="187"/>
    </location>
</feature>
<dbReference type="InterPro" id="IPR035979">
    <property type="entry name" value="RBD_domain_sf"/>
</dbReference>
<dbReference type="PANTHER" id="PTHR48035">
    <property type="entry name" value="HETEROGENEOUS NUCLEAR RIBONUCLEOPROTEIN 1"/>
    <property type="match status" value="1"/>
</dbReference>
<dbReference type="InterPro" id="IPR012677">
    <property type="entry name" value="Nucleotide-bd_a/b_plait_sf"/>
</dbReference>
<dbReference type="SUPFAM" id="SSF54928">
    <property type="entry name" value="RNA-binding domain, RBD"/>
    <property type="match status" value="2"/>
</dbReference>
<dbReference type="OrthoDB" id="6159137at2759"/>
<dbReference type="Gene3D" id="3.30.70.330">
    <property type="match status" value="3"/>
</dbReference>
<dbReference type="Proteomes" id="UP000281553">
    <property type="component" value="Unassembled WGS sequence"/>
</dbReference>
<dbReference type="AlphaFoldDB" id="A0A3P7LYL3"/>
<sequence length="209" mass="23423">MYMDGVKAFITAGKLRSYFTRFGEVCEVSLFWKPLSRGHCGCGYITLRLACDVTAILHTKHTIRYACINVKESIVGAKQPNKPASAGAVNHMPQCAEQPRKALQVYLDGVKASVTVEALRTYFAQFGEVLDVVIPLHLSTRCRIHMSPEILKAYFSKFGRVINIYRVMSANDRQNLCFGFLAFDEDSNVKGLSLNKWHSIDGALVEVRK</sequence>
<evidence type="ECO:0000313" key="2">
    <source>
        <dbReference type="EMBL" id="VDN15148.1"/>
    </source>
</evidence>
<dbReference type="InterPro" id="IPR053260">
    <property type="entry name" value="hnRNP"/>
</dbReference>
<dbReference type="EMBL" id="UYRU01061576">
    <property type="protein sequence ID" value="VDN15148.1"/>
    <property type="molecule type" value="Genomic_DNA"/>
</dbReference>
<accession>A0A3P7LYL3</accession>
<organism evidence="2 3">
    <name type="scientific">Dibothriocephalus latus</name>
    <name type="common">Fish tapeworm</name>
    <name type="synonym">Diphyllobothrium latum</name>
    <dbReference type="NCBI Taxonomy" id="60516"/>
    <lineage>
        <taxon>Eukaryota</taxon>
        <taxon>Metazoa</taxon>
        <taxon>Spiralia</taxon>
        <taxon>Lophotrochozoa</taxon>
        <taxon>Platyhelminthes</taxon>
        <taxon>Cestoda</taxon>
        <taxon>Eucestoda</taxon>
        <taxon>Diphyllobothriidea</taxon>
        <taxon>Diphyllobothriidae</taxon>
        <taxon>Dibothriocephalus</taxon>
    </lineage>
</organism>
<dbReference type="InterPro" id="IPR000504">
    <property type="entry name" value="RRM_dom"/>
</dbReference>